<protein>
    <submittedName>
        <fullName evidence="1">Uncharacterized protein</fullName>
    </submittedName>
</protein>
<comment type="caution">
    <text evidence="1">The sequence shown here is derived from an EMBL/GenBank/DDBJ whole genome shotgun (WGS) entry which is preliminary data.</text>
</comment>
<proteinExistence type="predicted"/>
<name>A0A1G2T263_9BACT</name>
<gene>
    <name evidence="1" type="ORF">A2758_02650</name>
</gene>
<organism evidence="1 2">
    <name type="scientific">Candidatus Zambryskibacteria bacterium RIFCSPHIGHO2_01_FULL_49_18</name>
    <dbReference type="NCBI Taxonomy" id="1802740"/>
    <lineage>
        <taxon>Bacteria</taxon>
        <taxon>Candidatus Zambryskiibacteriota</taxon>
    </lineage>
</organism>
<dbReference type="AlphaFoldDB" id="A0A1G2T263"/>
<dbReference type="EMBL" id="MHVJ01000013">
    <property type="protein sequence ID" value="OHA91334.1"/>
    <property type="molecule type" value="Genomic_DNA"/>
</dbReference>
<dbReference type="Proteomes" id="UP000178612">
    <property type="component" value="Unassembled WGS sequence"/>
</dbReference>
<evidence type="ECO:0000313" key="2">
    <source>
        <dbReference type="Proteomes" id="UP000178612"/>
    </source>
</evidence>
<sequence>MGGRFLEVYPKGNKRAAEAKRPMAKFCGVSVDTVTGWLYRNDHLPRGEQYIRLMCFLELNGYKVIEAERLQQKLHNFIRLIGFGLISVTEAVEILGYNDPSVLFALLRGDRGASDEVGQKLWDMWRARKDQLDEAVEKASEEFRLNFSKAIVSPRPTPTTEESIPSGGNNCPKDGVVDIMQGLLRLLDSGALSNLTDADWVTLRNSSGMILRLSSHLSTISAKLVSPS</sequence>
<evidence type="ECO:0000313" key="1">
    <source>
        <dbReference type="EMBL" id="OHA91334.1"/>
    </source>
</evidence>
<accession>A0A1G2T263</accession>
<reference evidence="1 2" key="1">
    <citation type="journal article" date="2016" name="Nat. Commun.">
        <title>Thousands of microbial genomes shed light on interconnected biogeochemical processes in an aquifer system.</title>
        <authorList>
            <person name="Anantharaman K."/>
            <person name="Brown C.T."/>
            <person name="Hug L.A."/>
            <person name="Sharon I."/>
            <person name="Castelle C.J."/>
            <person name="Probst A.J."/>
            <person name="Thomas B.C."/>
            <person name="Singh A."/>
            <person name="Wilkins M.J."/>
            <person name="Karaoz U."/>
            <person name="Brodie E.L."/>
            <person name="Williams K.H."/>
            <person name="Hubbard S.S."/>
            <person name="Banfield J.F."/>
        </authorList>
    </citation>
    <scope>NUCLEOTIDE SEQUENCE [LARGE SCALE GENOMIC DNA]</scope>
</reference>